<dbReference type="Pfam" id="PF02517">
    <property type="entry name" value="Rce1-like"/>
    <property type="match status" value="1"/>
</dbReference>
<sequence>MSHQDQILSAKMAAPFCILLIVILLLQVVGVYVSNNFLASGGFKGYWVLSRLVFPFVLVFLLAIPLKQLYFSKPTINRENLLLMAVFFGLLLCLFIYLQFFAADYFSHYRHGRSLEDLREAGKFQRFLIFTASTIIGWEVLHRGFLLGGGQYCLTKHYKLNPMAAAIIMTIIVCIFEVLFHIKKPIYEAIGMIIASPLLSYLTIKTRSLWPALTFHLLIELAFGFSAFYYSVN</sequence>
<keyword evidence="5" id="KW-1185">Reference proteome</keyword>
<dbReference type="RefSeq" id="WP_124013490.1">
    <property type="nucleotide sequence ID" value="NZ_CP034073.1"/>
</dbReference>
<evidence type="ECO:0000313" key="3">
    <source>
        <dbReference type="EMBL" id="AZG33652.1"/>
    </source>
</evidence>
<dbReference type="GO" id="GO:0080120">
    <property type="term" value="P:CAAX-box protein maturation"/>
    <property type="evidence" value="ECO:0007669"/>
    <property type="project" value="UniProtKB-ARBA"/>
</dbReference>
<organism evidence="4 6">
    <name type="scientific">Shewanella psychromarinicola</name>
    <dbReference type="NCBI Taxonomy" id="2487742"/>
    <lineage>
        <taxon>Bacteria</taxon>
        <taxon>Pseudomonadati</taxon>
        <taxon>Pseudomonadota</taxon>
        <taxon>Gammaproteobacteria</taxon>
        <taxon>Alteromonadales</taxon>
        <taxon>Shewanellaceae</taxon>
        <taxon>Shewanella</taxon>
    </lineage>
</organism>
<dbReference type="EMBL" id="CP034073">
    <property type="protein sequence ID" value="AZG33652.1"/>
    <property type="molecule type" value="Genomic_DNA"/>
</dbReference>
<dbReference type="OrthoDB" id="6402476at2"/>
<feature type="transmembrane region" description="Helical" evidence="1">
    <location>
        <begin position="160"/>
        <end position="179"/>
    </location>
</feature>
<reference evidence="6" key="2">
    <citation type="submission" date="2018-11" db="EMBL/GenBank/DDBJ databases">
        <title>Shewanella sp. R106.</title>
        <authorList>
            <person name="Hwang Y.J."/>
            <person name="Hwang C.Y."/>
        </authorList>
    </citation>
    <scope>NUCLEOTIDE SEQUENCE [LARGE SCALE GENOMIC DNA]</scope>
    <source>
        <strain evidence="6">R106</strain>
    </source>
</reference>
<feature type="transmembrane region" description="Helical" evidence="1">
    <location>
        <begin position="12"/>
        <end position="33"/>
    </location>
</feature>
<dbReference type="GO" id="GO:0008237">
    <property type="term" value="F:metallopeptidase activity"/>
    <property type="evidence" value="ECO:0007669"/>
    <property type="project" value="UniProtKB-KW"/>
</dbReference>
<name>A0A3N4DS55_9GAMM</name>
<evidence type="ECO:0000313" key="4">
    <source>
        <dbReference type="EMBL" id="RPA27926.1"/>
    </source>
</evidence>
<accession>A0A3N4DS55</accession>
<feature type="transmembrane region" description="Helical" evidence="1">
    <location>
        <begin position="45"/>
        <end position="66"/>
    </location>
</feature>
<reference evidence="4" key="3">
    <citation type="submission" date="2018-11" db="EMBL/GenBank/DDBJ databases">
        <authorList>
            <person name="Hwang Y.J."/>
            <person name="Hwang C.Y."/>
        </authorList>
    </citation>
    <scope>NUCLEOTIDE SEQUENCE</scope>
    <source>
        <strain evidence="4">R106</strain>
    </source>
</reference>
<dbReference type="KEGG" id="spsr:EGC80_01060"/>
<dbReference type="EMBL" id="RKKB01000009">
    <property type="protein sequence ID" value="RPA27926.1"/>
    <property type="molecule type" value="Genomic_DNA"/>
</dbReference>
<dbReference type="GO" id="GO:0004175">
    <property type="term" value="F:endopeptidase activity"/>
    <property type="evidence" value="ECO:0007669"/>
    <property type="project" value="UniProtKB-ARBA"/>
</dbReference>
<keyword evidence="1" id="KW-0812">Transmembrane</keyword>
<keyword evidence="4" id="KW-0645">Protease</keyword>
<dbReference type="Proteomes" id="UP000278855">
    <property type="component" value="Unassembled WGS sequence"/>
</dbReference>
<keyword evidence="4" id="KW-0378">Hydrolase</keyword>
<dbReference type="InterPro" id="IPR003675">
    <property type="entry name" value="Rce1/LyrA-like_dom"/>
</dbReference>
<reference evidence="3 5" key="1">
    <citation type="submission" date="2018-11" db="EMBL/GenBank/DDBJ databases">
        <title>Shewanella sp. M2.</title>
        <authorList>
            <person name="Hwang Y.J."/>
            <person name="Hwang C.Y."/>
        </authorList>
    </citation>
    <scope>NUCLEOTIDE SEQUENCE [LARGE SCALE GENOMIC DNA]</scope>
    <source>
        <strain evidence="3 5">M2</strain>
    </source>
</reference>
<keyword evidence="1" id="KW-1133">Transmembrane helix</keyword>
<feature type="domain" description="CAAX prenyl protease 2/Lysostaphin resistance protein A-like" evidence="2">
    <location>
        <begin position="127"/>
        <end position="220"/>
    </location>
</feature>
<evidence type="ECO:0000256" key="1">
    <source>
        <dbReference type="SAM" id="Phobius"/>
    </source>
</evidence>
<dbReference type="Proteomes" id="UP000273778">
    <property type="component" value="Chromosome"/>
</dbReference>
<keyword evidence="1" id="KW-0472">Membrane</keyword>
<dbReference type="GO" id="GO:0006508">
    <property type="term" value="P:proteolysis"/>
    <property type="evidence" value="ECO:0007669"/>
    <property type="project" value="UniProtKB-KW"/>
</dbReference>
<proteinExistence type="predicted"/>
<evidence type="ECO:0000313" key="5">
    <source>
        <dbReference type="Proteomes" id="UP000273778"/>
    </source>
</evidence>
<feature type="transmembrane region" description="Helical" evidence="1">
    <location>
        <begin position="186"/>
        <end position="204"/>
    </location>
</feature>
<gene>
    <name evidence="4" type="ORF">EGC77_15795</name>
    <name evidence="3" type="ORF">EGC80_01060</name>
</gene>
<feature type="transmembrane region" description="Helical" evidence="1">
    <location>
        <begin position="127"/>
        <end position="148"/>
    </location>
</feature>
<protein>
    <submittedName>
        <fullName evidence="4">CPBP family intramembrane metalloprotease</fullName>
    </submittedName>
</protein>
<dbReference type="AlphaFoldDB" id="A0A3N4DS55"/>
<feature type="transmembrane region" description="Helical" evidence="1">
    <location>
        <begin position="210"/>
        <end position="232"/>
    </location>
</feature>
<evidence type="ECO:0000259" key="2">
    <source>
        <dbReference type="Pfam" id="PF02517"/>
    </source>
</evidence>
<keyword evidence="4" id="KW-0482">Metalloprotease</keyword>
<evidence type="ECO:0000313" key="6">
    <source>
        <dbReference type="Proteomes" id="UP000278855"/>
    </source>
</evidence>
<feature type="transmembrane region" description="Helical" evidence="1">
    <location>
        <begin position="81"/>
        <end position="106"/>
    </location>
</feature>